<dbReference type="AlphaFoldDB" id="A0A5C4QG93"/>
<feature type="chain" id="PRO_5023137909" evidence="1">
    <location>
        <begin position="21"/>
        <end position="193"/>
    </location>
</feature>
<gene>
    <name evidence="3" type="ORF">FHG89_31660</name>
</gene>
<evidence type="ECO:0000256" key="1">
    <source>
        <dbReference type="SAM" id="SignalP"/>
    </source>
</evidence>
<dbReference type="Pfam" id="PF11350">
    <property type="entry name" value="DUF3152"/>
    <property type="match status" value="1"/>
</dbReference>
<evidence type="ECO:0000313" key="4">
    <source>
        <dbReference type="Proteomes" id="UP000306145"/>
    </source>
</evidence>
<dbReference type="SUPFAM" id="SSF55486">
    <property type="entry name" value="Metalloproteases ('zincins'), catalytic domain"/>
    <property type="match status" value="1"/>
</dbReference>
<keyword evidence="4" id="KW-1185">Reference proteome</keyword>
<evidence type="ECO:0000313" key="3">
    <source>
        <dbReference type="EMBL" id="TNH21446.1"/>
    </source>
</evidence>
<dbReference type="InterPro" id="IPR022603">
    <property type="entry name" value="DUF3152"/>
</dbReference>
<feature type="signal peptide" evidence="1">
    <location>
        <begin position="1"/>
        <end position="20"/>
    </location>
</feature>
<accession>A0A5C4QG93</accession>
<dbReference type="OrthoDB" id="9779865at2"/>
<organism evidence="3 4">
    <name type="scientific">Micromonospora orduensis</name>
    <dbReference type="NCBI Taxonomy" id="1420891"/>
    <lineage>
        <taxon>Bacteria</taxon>
        <taxon>Bacillati</taxon>
        <taxon>Actinomycetota</taxon>
        <taxon>Actinomycetes</taxon>
        <taxon>Micromonosporales</taxon>
        <taxon>Micromonosporaceae</taxon>
        <taxon>Micromonospora</taxon>
    </lineage>
</organism>
<keyword evidence="1" id="KW-0732">Signal</keyword>
<dbReference type="EMBL" id="VDFY01000300">
    <property type="protein sequence ID" value="TNH21446.1"/>
    <property type="molecule type" value="Genomic_DNA"/>
</dbReference>
<dbReference type="PROSITE" id="PS51257">
    <property type="entry name" value="PROKAR_LIPOPROTEIN"/>
    <property type="match status" value="1"/>
</dbReference>
<comment type="caution">
    <text evidence="3">The sequence shown here is derived from an EMBL/GenBank/DDBJ whole genome shotgun (WGS) entry which is preliminary data.</text>
</comment>
<evidence type="ECO:0000259" key="2">
    <source>
        <dbReference type="Pfam" id="PF11350"/>
    </source>
</evidence>
<proteinExistence type="predicted"/>
<dbReference type="RefSeq" id="WP_139588051.1">
    <property type="nucleotide sequence ID" value="NZ_VDFY01000300.1"/>
</dbReference>
<feature type="domain" description="DUF3152" evidence="2">
    <location>
        <begin position="44"/>
        <end position="181"/>
    </location>
</feature>
<name>A0A5C4QG93_9ACTN</name>
<sequence length="193" mass="20791">MKLLRIILSLGLTLALLSCAKTEPRTVPEAPQALQYVSGHQPLGNELFAYQVAAQTGFDPQAFADEVSLILASNRSWGPAVRVSAGQDFTIYLVSPETTREKCGETVVVDGSVFLSCSTGAEIFINSDRWYSSSPLYPGSLTEYRQYLVNHEVGHSLGHGHEACPGAGLPASVMQQQTLGLRGCVVNSWPYGT</sequence>
<reference evidence="3 4" key="1">
    <citation type="submission" date="2019-06" db="EMBL/GenBank/DDBJ databases">
        <title>Micromonospora ordensis sp. nov., isolated from deep marine sediment.</title>
        <authorList>
            <person name="Veyisoglu A."/>
            <person name="Carro L."/>
            <person name="Klenk H.-P."/>
            <person name="Sahin N."/>
        </authorList>
    </citation>
    <scope>NUCLEOTIDE SEQUENCE [LARGE SCALE GENOMIC DNA]</scope>
    <source>
        <strain evidence="3 4">S2509</strain>
    </source>
</reference>
<protein>
    <submittedName>
        <fullName evidence="3">DUF3152 domain-containing protein</fullName>
    </submittedName>
</protein>
<dbReference type="Proteomes" id="UP000306145">
    <property type="component" value="Unassembled WGS sequence"/>
</dbReference>